<dbReference type="Pfam" id="PF16510">
    <property type="entry name" value="P22_portal"/>
    <property type="match status" value="1"/>
</dbReference>
<evidence type="ECO:0000313" key="2">
    <source>
        <dbReference type="EMBL" id="HIU59459.1"/>
    </source>
</evidence>
<evidence type="ECO:0000313" key="3">
    <source>
        <dbReference type="Proteomes" id="UP000824081"/>
    </source>
</evidence>
<proteinExistence type="predicted"/>
<dbReference type="EMBL" id="DVMZ01000135">
    <property type="protein sequence ID" value="HIU59459.1"/>
    <property type="molecule type" value="Genomic_DNA"/>
</dbReference>
<comment type="caution">
    <text evidence="2">The sequence shown here is derived from an EMBL/GenBank/DDBJ whole genome shotgun (WGS) entry which is preliminary data.</text>
</comment>
<dbReference type="Proteomes" id="UP000824081">
    <property type="component" value="Unassembled WGS sequence"/>
</dbReference>
<reference evidence="2" key="2">
    <citation type="journal article" date="2021" name="PeerJ">
        <title>Extensive microbial diversity within the chicken gut microbiome revealed by metagenomics and culture.</title>
        <authorList>
            <person name="Gilroy R."/>
            <person name="Ravi A."/>
            <person name="Getino M."/>
            <person name="Pursley I."/>
            <person name="Horton D.L."/>
            <person name="Alikhan N.F."/>
            <person name="Baker D."/>
            <person name="Gharbi K."/>
            <person name="Hall N."/>
            <person name="Watson M."/>
            <person name="Adriaenssens E.M."/>
            <person name="Foster-Nyarko E."/>
            <person name="Jarju S."/>
            <person name="Secka A."/>
            <person name="Antonio M."/>
            <person name="Oren A."/>
            <person name="Chaudhuri R.R."/>
            <person name="La Ragione R."/>
            <person name="Hildebrand F."/>
            <person name="Pallen M.J."/>
        </authorList>
    </citation>
    <scope>NUCLEOTIDE SEQUENCE</scope>
    <source>
        <strain evidence="2">11687</strain>
    </source>
</reference>
<name>A0A9D1MFZ8_9FIRM</name>
<gene>
    <name evidence="2" type="ORF">IAC57_05080</name>
</gene>
<reference evidence="2" key="1">
    <citation type="submission" date="2020-10" db="EMBL/GenBank/DDBJ databases">
        <authorList>
            <person name="Gilroy R."/>
        </authorList>
    </citation>
    <scope>NUCLEOTIDE SEQUENCE</scope>
    <source>
        <strain evidence="2">11687</strain>
    </source>
</reference>
<sequence length="634" mass="70381">MTEEERFTGENAEREAEQKRREKLAAEITADFERRREERRSLENGWLLNLNFLSGNQYCDVSPYGEIEEEDKRFYWQSRRVFNHIAPTVDSRIAKLTKMRPTLHVRAFSDEEEDLRAAKLASGILAGVRERCGLDDVAARATLWSETCGSAFYKILWDPNGGRQVAEDENGAPVFEGEVSVQAVPPFEVFPDALAAESLDDVRSLIHAKAVPVEYIAERFGVTLKGREVPGLAPAGYSEPSAWKNPARMVGGSRAPISGAEILIERYTRPTAEYPEGRLEIAAGGQLLYEGPLPYENGEKGTRGFPFVRQDCLRLPGAFFGSSVIDRLIPVQRAYNAVRNRKHEFLNRLSMGVVTVEDGSVDVGELAEEGLSPGRVLVYRQGGKAPEMLDCGSIPGGFEEEEERLEKEFVLISGVSDLSQNSTPARVTSASGLQILLSQDDSRMAATTDNLTYAWKETGRQIIRLYRQFAGNARLLAAAGENKRVEVIYFNASELAAEDIVFESEDAATPEQKRETLLKLFEAGLLTDEDGKLSGENRCRILEAFGFGSYENARDISALHIAKAEGENLRLRAADTGTEPDEYDDHALHIAEHTRFLLSEELGKTVPAAMKKRILAHIRAHREKQKIQPGAGQG</sequence>
<accession>A0A9D1MFZ8</accession>
<dbReference type="AlphaFoldDB" id="A0A9D1MFZ8"/>
<evidence type="ECO:0000256" key="1">
    <source>
        <dbReference type="SAM" id="MobiDB-lite"/>
    </source>
</evidence>
<protein>
    <submittedName>
        <fullName evidence="2">Uncharacterized protein</fullName>
    </submittedName>
</protein>
<organism evidence="2 3">
    <name type="scientific">Candidatus Scatosoma pullistercoris</name>
    <dbReference type="NCBI Taxonomy" id="2840934"/>
    <lineage>
        <taxon>Bacteria</taxon>
        <taxon>Bacillati</taxon>
        <taxon>Bacillota</taxon>
        <taxon>Clostridia</taxon>
        <taxon>Candidatus Scatosoma</taxon>
    </lineage>
</organism>
<dbReference type="InterPro" id="IPR032427">
    <property type="entry name" value="P22_portal"/>
</dbReference>
<feature type="region of interest" description="Disordered" evidence="1">
    <location>
        <begin position="1"/>
        <end position="20"/>
    </location>
</feature>